<dbReference type="GeneID" id="100367027"/>
<name>A0ABM0MQC5_SACKO</name>
<evidence type="ECO:0000256" key="10">
    <source>
        <dbReference type="ARBA" id="ARBA00023228"/>
    </source>
</evidence>
<dbReference type="InterPro" id="IPR001202">
    <property type="entry name" value="WW_dom"/>
</dbReference>
<dbReference type="PRINTS" id="PR00081">
    <property type="entry name" value="GDHRDH"/>
</dbReference>
<evidence type="ECO:0000256" key="3">
    <source>
        <dbReference type="ARBA" id="ARBA00006484"/>
    </source>
</evidence>
<keyword evidence="13" id="KW-1185">Reference proteome</keyword>
<dbReference type="SMART" id="SM00456">
    <property type="entry name" value="WW"/>
    <property type="match status" value="2"/>
</dbReference>
<dbReference type="Pfam" id="PF00397">
    <property type="entry name" value="WW"/>
    <property type="match status" value="1"/>
</dbReference>
<evidence type="ECO:0000256" key="4">
    <source>
        <dbReference type="ARBA" id="ARBA00016094"/>
    </source>
</evidence>
<feature type="region of interest" description="Disordered" evidence="11">
    <location>
        <begin position="1"/>
        <end position="20"/>
    </location>
</feature>
<evidence type="ECO:0000256" key="7">
    <source>
        <dbReference type="ARBA" id="ARBA00022857"/>
    </source>
</evidence>
<evidence type="ECO:0000259" key="12">
    <source>
        <dbReference type="PROSITE" id="PS50020"/>
    </source>
</evidence>
<dbReference type="InterPro" id="IPR036291">
    <property type="entry name" value="NAD(P)-bd_dom_sf"/>
</dbReference>
<keyword evidence="10" id="KW-0458">Lysosome</keyword>
<reference evidence="14" key="1">
    <citation type="submission" date="2025-08" db="UniProtKB">
        <authorList>
            <consortium name="RefSeq"/>
        </authorList>
    </citation>
    <scope>IDENTIFICATION</scope>
    <source>
        <tissue evidence="14">Testes</tissue>
    </source>
</reference>
<evidence type="ECO:0000313" key="14">
    <source>
        <dbReference type="RefSeq" id="XP_006822216.1"/>
    </source>
</evidence>
<comment type="subcellular location">
    <subcellularLocation>
        <location evidence="2">Golgi apparatus</location>
    </subcellularLocation>
    <subcellularLocation>
        <location evidence="1">Lysosome</location>
    </subcellularLocation>
</comment>
<evidence type="ECO:0000256" key="9">
    <source>
        <dbReference type="ARBA" id="ARBA00023034"/>
    </source>
</evidence>
<dbReference type="InterPro" id="IPR036020">
    <property type="entry name" value="WW_dom_sf"/>
</dbReference>
<dbReference type="RefSeq" id="XP_006822216.1">
    <property type="nucleotide sequence ID" value="XM_006822153.1"/>
</dbReference>
<dbReference type="Gene3D" id="2.20.70.10">
    <property type="match status" value="2"/>
</dbReference>
<evidence type="ECO:0000256" key="6">
    <source>
        <dbReference type="ARBA" id="ARBA00022703"/>
    </source>
</evidence>
<evidence type="ECO:0000256" key="11">
    <source>
        <dbReference type="SAM" id="MobiDB-lite"/>
    </source>
</evidence>
<sequence length="413" mass="46954">MADDPGTLLDSDSEDELPVGWEERSTRDGRVYYANHSGKATQWQHPRTGKRKRIVGELPYGWTTGVDENDCQYFIDHVNKKTTYSDPRLAFAVEDNAERGEITQRFDAYSTCKSILLGRDLTGQYVIITGANSGIGFETARSLAIHGAHVVMACRNLKKANAAAKKIRDERPEANLEIEVMLLDLASFRSVQQFAENYKLREWPLNILILNAAVFGLPWQLTEDGIETTFQVNHLSHFYLFQLLKNVLLNSNNPRVTVVSSESHRFVNITGNNFNVGNLSPPKNEYWSMLAYNRSKLCNVLFALELHRRMCNHGIACNVLHPGNMIYTGLPKNWWLIWFVYMFVRPFTKTLSQGAATTVYCATARELDCVGGLYFNNCCRCVPSDESMNEGTAMELWEISERMIKESLSKHNL</sequence>
<dbReference type="Proteomes" id="UP000694865">
    <property type="component" value="Unplaced"/>
</dbReference>
<keyword evidence="6" id="KW-0053">Apoptosis</keyword>
<feature type="domain" description="WW" evidence="12">
    <location>
        <begin position="15"/>
        <end position="48"/>
    </location>
</feature>
<comment type="similarity">
    <text evidence="3">Belongs to the short-chain dehydrogenases/reductases (SDR) family.</text>
</comment>
<dbReference type="Pfam" id="PF00106">
    <property type="entry name" value="adh_short"/>
    <property type="match status" value="1"/>
</dbReference>
<dbReference type="PANTHER" id="PTHR24320">
    <property type="entry name" value="RETINOL DEHYDROGENASE"/>
    <property type="match status" value="1"/>
</dbReference>
<dbReference type="SUPFAM" id="SSF51045">
    <property type="entry name" value="WW domain"/>
    <property type="match status" value="2"/>
</dbReference>
<proteinExistence type="inferred from homology"/>
<organism evidence="13 14">
    <name type="scientific">Saccoglossus kowalevskii</name>
    <name type="common">Acorn worm</name>
    <dbReference type="NCBI Taxonomy" id="10224"/>
    <lineage>
        <taxon>Eukaryota</taxon>
        <taxon>Metazoa</taxon>
        <taxon>Hemichordata</taxon>
        <taxon>Enteropneusta</taxon>
        <taxon>Harrimaniidae</taxon>
        <taxon>Saccoglossus</taxon>
    </lineage>
</organism>
<gene>
    <name evidence="14" type="primary">LOC100367027</name>
</gene>
<keyword evidence="7" id="KW-0521">NADP</keyword>
<evidence type="ECO:0000256" key="5">
    <source>
        <dbReference type="ARBA" id="ARBA00022687"/>
    </source>
</evidence>
<accession>A0ABM0MQC5</accession>
<evidence type="ECO:0000256" key="8">
    <source>
        <dbReference type="ARBA" id="ARBA00023002"/>
    </source>
</evidence>
<dbReference type="InterPro" id="IPR002347">
    <property type="entry name" value="SDR_fam"/>
</dbReference>
<dbReference type="CDD" id="cd00201">
    <property type="entry name" value="WW"/>
    <property type="match status" value="2"/>
</dbReference>
<evidence type="ECO:0000256" key="1">
    <source>
        <dbReference type="ARBA" id="ARBA00004371"/>
    </source>
</evidence>
<protein>
    <recommendedName>
        <fullName evidence="4">WW domain-containing oxidoreductase</fullName>
    </recommendedName>
</protein>
<feature type="domain" description="WW" evidence="12">
    <location>
        <begin position="56"/>
        <end position="89"/>
    </location>
</feature>
<dbReference type="Gene3D" id="3.40.50.720">
    <property type="entry name" value="NAD(P)-binding Rossmann-like Domain"/>
    <property type="match status" value="1"/>
</dbReference>
<dbReference type="SUPFAM" id="SSF51735">
    <property type="entry name" value="NAD(P)-binding Rossmann-fold domains"/>
    <property type="match status" value="1"/>
</dbReference>
<keyword evidence="5" id="KW-0879">Wnt signaling pathway</keyword>
<keyword evidence="9" id="KW-0333">Golgi apparatus</keyword>
<dbReference type="PANTHER" id="PTHR24320:SF282">
    <property type="entry name" value="WW DOMAIN-CONTAINING OXIDOREDUCTASE"/>
    <property type="match status" value="1"/>
</dbReference>
<dbReference type="PROSITE" id="PS01159">
    <property type="entry name" value="WW_DOMAIN_1"/>
    <property type="match status" value="2"/>
</dbReference>
<evidence type="ECO:0000256" key="2">
    <source>
        <dbReference type="ARBA" id="ARBA00004555"/>
    </source>
</evidence>
<evidence type="ECO:0000313" key="13">
    <source>
        <dbReference type="Proteomes" id="UP000694865"/>
    </source>
</evidence>
<dbReference type="PROSITE" id="PS50020">
    <property type="entry name" value="WW_DOMAIN_2"/>
    <property type="match status" value="2"/>
</dbReference>
<keyword evidence="8" id="KW-0560">Oxidoreductase</keyword>